<dbReference type="SUPFAM" id="SSF51905">
    <property type="entry name" value="FAD/NAD(P)-binding domain"/>
    <property type="match status" value="1"/>
</dbReference>
<dbReference type="Gene3D" id="3.50.50.60">
    <property type="entry name" value="FAD/NAD(P)-binding domain"/>
    <property type="match status" value="2"/>
</dbReference>
<evidence type="ECO:0000256" key="5">
    <source>
        <dbReference type="PIRSR" id="PIRSR000350-4"/>
    </source>
</evidence>
<dbReference type="GO" id="GO:0016491">
    <property type="term" value="F:oxidoreductase activity"/>
    <property type="evidence" value="ECO:0007669"/>
    <property type="project" value="InterPro"/>
</dbReference>
<feature type="binding site" evidence="4">
    <location>
        <position position="266"/>
    </location>
    <ligand>
        <name>NAD(+)</name>
        <dbReference type="ChEBI" id="CHEBI:57540"/>
    </ligand>
</feature>
<feature type="binding site" evidence="4">
    <location>
        <position position="306"/>
    </location>
    <ligand>
        <name>FAD</name>
        <dbReference type="ChEBI" id="CHEBI:57692"/>
    </ligand>
</feature>
<reference evidence="6 7" key="1">
    <citation type="submission" date="2018-07" db="EMBL/GenBank/DDBJ databases">
        <title>Genomic Encyclopedia of Type Strains, Phase III (KMG-III): the genomes of soil and plant-associated and newly described type strains.</title>
        <authorList>
            <person name="Whitman W."/>
        </authorList>
    </citation>
    <scope>NUCLEOTIDE SEQUENCE [LARGE SCALE GENOMIC DNA]</scope>
    <source>
        <strain evidence="6 7">CECT 7031</strain>
    </source>
</reference>
<dbReference type="InterPro" id="IPR023753">
    <property type="entry name" value="FAD/NAD-binding_dom"/>
</dbReference>
<dbReference type="PIRSF" id="PIRSF000350">
    <property type="entry name" value="Mercury_reductase_MerA"/>
    <property type="match status" value="1"/>
</dbReference>
<dbReference type="GO" id="GO:0000166">
    <property type="term" value="F:nucleotide binding"/>
    <property type="evidence" value="ECO:0007669"/>
    <property type="project" value="UniProtKB-KW"/>
</dbReference>
<dbReference type="Proteomes" id="UP000254912">
    <property type="component" value="Unassembled WGS sequence"/>
</dbReference>
<comment type="caution">
    <text evidence="6">The sequence shown here is derived from an EMBL/GenBank/DDBJ whole genome shotgun (WGS) entry which is preliminary data.</text>
</comment>
<sequence>MTETKHYDVAIIGAGPAGLAAADDVKRAGKSVVVIEKYLWGGTCPNYGCDPKKILLAGIEAKESFDFLAGDGLLGDVKIEWPALMARKTHFTESIPERTQSQLESVGITTLYGPAHFINKDTVVVHGVAGDLEVQATDWVVSVGQRPATLDIPGAELSIDSEAFLSLPEMPQHVTIVGGGYIAIEFAGIAAGAGAEVTLIIRDSELLKDFDSQYVDILTKELEKRGIKFYYNTEVTAITENADKSLTLDLSFGQPLTTDLVVLAIGRVGNSDTLALENAGVETDRRGINVDNFLRTDNPHIYAAGDVANTPVPRITTAGYFEARYAVSVILGQTDQPIRYPAIPVVVYATPKLATVGVPTEIAANYGYTVTELDMTSWFSYYRTGEPVARTKVVLDAQKHLVGATVLGSHADELINYFTEAINNGDGYQEIRDRLYAYPTIASDLEYFF</sequence>
<keyword evidence="2" id="KW-0285">Flavoprotein</keyword>
<evidence type="ECO:0000313" key="6">
    <source>
        <dbReference type="EMBL" id="RDL06528.1"/>
    </source>
</evidence>
<keyword evidence="7" id="KW-1185">Reference proteome</keyword>
<dbReference type="InterPro" id="IPR001100">
    <property type="entry name" value="Pyr_nuc-diS_OxRdtase"/>
</dbReference>
<accession>A0A288QS77</accession>
<evidence type="ECO:0000256" key="1">
    <source>
        <dbReference type="ARBA" id="ARBA00007532"/>
    </source>
</evidence>
<keyword evidence="4" id="KW-0520">NAD</keyword>
<feature type="binding site" evidence="4">
    <location>
        <position position="53"/>
    </location>
    <ligand>
        <name>FAD</name>
        <dbReference type="ChEBI" id="CHEBI:57692"/>
    </ligand>
</feature>
<dbReference type="InterPro" id="IPR016156">
    <property type="entry name" value="FAD/NAD-linked_Rdtase_dimer_sf"/>
</dbReference>
<evidence type="ECO:0000313" key="7">
    <source>
        <dbReference type="Proteomes" id="UP000254912"/>
    </source>
</evidence>
<dbReference type="Pfam" id="PF02852">
    <property type="entry name" value="Pyr_redox_dim"/>
    <property type="match status" value="1"/>
</dbReference>
<evidence type="ECO:0000256" key="2">
    <source>
        <dbReference type="ARBA" id="ARBA00022630"/>
    </source>
</evidence>
<dbReference type="GeneID" id="94545358"/>
<comment type="similarity">
    <text evidence="1">Belongs to the class-I pyridine nucleotide-disulfide oxidoreductase family.</text>
</comment>
<dbReference type="KEGG" id="wso:WSWS_00145"/>
<dbReference type="InterPro" id="IPR004099">
    <property type="entry name" value="Pyr_nucl-diS_OxRdtase_dimer"/>
</dbReference>
<dbReference type="PRINTS" id="PR00411">
    <property type="entry name" value="PNDRDTASEI"/>
</dbReference>
<organism evidence="6 7">
    <name type="scientific">Weissella soli</name>
    <dbReference type="NCBI Taxonomy" id="155866"/>
    <lineage>
        <taxon>Bacteria</taxon>
        <taxon>Bacillati</taxon>
        <taxon>Bacillota</taxon>
        <taxon>Bacilli</taxon>
        <taxon>Lactobacillales</taxon>
        <taxon>Lactobacillaceae</taxon>
        <taxon>Weissella</taxon>
    </lineage>
</organism>
<dbReference type="Pfam" id="PF07992">
    <property type="entry name" value="Pyr_redox_2"/>
    <property type="match status" value="1"/>
</dbReference>
<dbReference type="AlphaFoldDB" id="A0A288QS77"/>
<name>A0A288QS77_9LACO</name>
<dbReference type="RefSeq" id="WP_070229465.1">
    <property type="nucleotide sequence ID" value="NZ_BJYO01000003.1"/>
</dbReference>
<proteinExistence type="inferred from homology"/>
<dbReference type="EMBL" id="QRAS01000002">
    <property type="protein sequence ID" value="RDL06528.1"/>
    <property type="molecule type" value="Genomic_DNA"/>
</dbReference>
<comment type="cofactor">
    <cofactor evidence="4">
        <name>FAD</name>
        <dbReference type="ChEBI" id="CHEBI:57692"/>
    </cofactor>
    <text evidence="4">Binds 1 FAD per subunit.</text>
</comment>
<protein>
    <submittedName>
        <fullName evidence="6">Glutathione reductase (NADPH)</fullName>
    </submittedName>
</protein>
<gene>
    <name evidence="6" type="ORF">DFP99_0907</name>
</gene>
<keyword evidence="4" id="KW-0547">Nucleotide-binding</keyword>
<feature type="binding site" evidence="4">
    <location>
        <begin position="178"/>
        <end position="185"/>
    </location>
    <ligand>
        <name>NAD(+)</name>
        <dbReference type="ChEBI" id="CHEBI:57540"/>
    </ligand>
</feature>
<dbReference type="PRINTS" id="PR00368">
    <property type="entry name" value="FADPNR"/>
</dbReference>
<feature type="disulfide bond" description="Redox-active" evidence="5">
    <location>
        <begin position="44"/>
        <end position="49"/>
    </location>
</feature>
<dbReference type="SUPFAM" id="SSF55424">
    <property type="entry name" value="FAD/NAD-linked reductases, dimerisation (C-terminal) domain"/>
    <property type="match status" value="1"/>
</dbReference>
<evidence type="ECO:0000256" key="4">
    <source>
        <dbReference type="PIRSR" id="PIRSR000350-3"/>
    </source>
</evidence>
<dbReference type="Gene3D" id="3.30.390.30">
    <property type="match status" value="1"/>
</dbReference>
<evidence type="ECO:0000256" key="3">
    <source>
        <dbReference type="ARBA" id="ARBA00022827"/>
    </source>
</evidence>
<dbReference type="PANTHER" id="PTHR43014">
    <property type="entry name" value="MERCURIC REDUCTASE"/>
    <property type="match status" value="1"/>
</dbReference>
<dbReference type="InterPro" id="IPR036188">
    <property type="entry name" value="FAD/NAD-bd_sf"/>
</dbReference>
<dbReference type="OrthoDB" id="9800167at2"/>
<keyword evidence="3 4" id="KW-0274">FAD</keyword>
<dbReference type="PANTHER" id="PTHR43014:SF5">
    <property type="entry name" value="GLUTATHIONE REDUCTASE (NADPH)"/>
    <property type="match status" value="1"/>
</dbReference>